<dbReference type="InterPro" id="IPR001172">
    <property type="entry name" value="FliN_T3SS_HrcQb"/>
</dbReference>
<evidence type="ECO:0000313" key="11">
    <source>
        <dbReference type="Proteomes" id="UP001082703"/>
    </source>
</evidence>
<proteinExistence type="inferred from homology"/>
<dbReference type="InterPro" id="IPR007597">
    <property type="entry name" value="CheC"/>
</dbReference>
<keyword evidence="10" id="KW-0966">Cell projection</keyword>
<keyword evidence="11" id="KW-1185">Reference proteome</keyword>
<feature type="region of interest" description="Disordered" evidence="7">
    <location>
        <begin position="201"/>
        <end position="265"/>
    </location>
</feature>
<dbReference type="RefSeq" id="WP_268057050.1">
    <property type="nucleotide sequence ID" value="NZ_JAPOHA010000002.1"/>
</dbReference>
<keyword evidence="5" id="KW-0283">Flagellar rotation</keyword>
<dbReference type="Pfam" id="PF04509">
    <property type="entry name" value="CheC"/>
    <property type="match status" value="2"/>
</dbReference>
<name>A0ABT4BSY0_9FIRM</name>
<dbReference type="InterPro" id="IPR028976">
    <property type="entry name" value="CheC-like_sf"/>
</dbReference>
<dbReference type="InterPro" id="IPR036429">
    <property type="entry name" value="SpoA-like_sf"/>
</dbReference>
<comment type="caution">
    <text evidence="10">The sequence shown here is derived from an EMBL/GenBank/DDBJ whole genome shotgun (WGS) entry which is preliminary data.</text>
</comment>
<evidence type="ECO:0000256" key="1">
    <source>
        <dbReference type="ARBA" id="ARBA00004413"/>
    </source>
</evidence>
<dbReference type="NCBIfam" id="NF005995">
    <property type="entry name" value="PRK08119.1"/>
    <property type="match status" value="1"/>
</dbReference>
<dbReference type="InterPro" id="IPR012826">
    <property type="entry name" value="FliN"/>
</dbReference>
<evidence type="ECO:0000259" key="9">
    <source>
        <dbReference type="Pfam" id="PF04509"/>
    </source>
</evidence>
<dbReference type="PANTHER" id="PTHR43484">
    <property type="match status" value="1"/>
</dbReference>
<sequence length="371" mass="40606">MEPNNEEIFSAMDIDAIGEILNISLGSSATSVSEMLEQRVNITTPRVEVMPSKDVHFESMEPAIAVEINYVSGLDGKNILILKESDVKVIVGLLLHTDYSEQEFVMDEMSIGAICEVMNLMMGASATALSQFLNMAINISPPTSFQISNSEQFKSKYFETEETVVTVHFNLMIGDVVNSEFISLMKISLAKELIRSFNFGTPAEAEPPKAEPAPPKPQPAPPKPPQPAPSRPQPVQPKPQPAPAVSRPAPAMETAMSPEPPQQNYNVGRVAYQSFDAEDTILTNDQNNNLNMIMSVPLQITVEIGRTKKPIKDILDFTSGTIVELDKQAGSQVDVFVNGKPIAKGDVVVVDDFYGVRITEVLSNNEIMKLI</sequence>
<evidence type="ECO:0000256" key="7">
    <source>
        <dbReference type="SAM" id="MobiDB-lite"/>
    </source>
</evidence>
<dbReference type="Pfam" id="PF01052">
    <property type="entry name" value="FliMN_C"/>
    <property type="match status" value="1"/>
</dbReference>
<evidence type="ECO:0000313" key="10">
    <source>
        <dbReference type="EMBL" id="MCY1713038.1"/>
    </source>
</evidence>
<dbReference type="SUPFAM" id="SSF103039">
    <property type="entry name" value="CheC-like"/>
    <property type="match status" value="1"/>
</dbReference>
<dbReference type="Gene3D" id="2.30.330.10">
    <property type="entry name" value="SpoA-like"/>
    <property type="match status" value="1"/>
</dbReference>
<feature type="domain" description="Flagellar motor switch protein FliN-like C-terminal" evidence="8">
    <location>
        <begin position="292"/>
        <end position="362"/>
    </location>
</feature>
<keyword evidence="6" id="KW-0472">Membrane</keyword>
<dbReference type="InterPro" id="IPR051469">
    <property type="entry name" value="FliN/MopA/SpaO"/>
</dbReference>
<keyword evidence="10" id="KW-0969">Cilium</keyword>
<dbReference type="Gene3D" id="3.40.1550.10">
    <property type="entry name" value="CheC-like"/>
    <property type="match status" value="1"/>
</dbReference>
<gene>
    <name evidence="10" type="primary">fliY</name>
    <name evidence="10" type="ORF">OUY18_02055</name>
</gene>
<protein>
    <submittedName>
        <fullName evidence="10">Flagellar motor switch phosphatase FliY</fullName>
    </submittedName>
</protein>
<reference evidence="10 11" key="1">
    <citation type="submission" date="2022-11" db="EMBL/GenBank/DDBJ databases">
        <authorList>
            <person name="Caiyu Z."/>
        </authorList>
    </citation>
    <scope>NUCLEOTIDE SEQUENCE [LARGE SCALE GENOMIC DNA]</scope>
    <source>
        <strain evidence="10 11">YR-4</strain>
    </source>
</reference>
<dbReference type="PANTHER" id="PTHR43484:SF1">
    <property type="entry name" value="FLAGELLAR MOTOR SWITCH PROTEIN FLIN"/>
    <property type="match status" value="1"/>
</dbReference>
<keyword evidence="3" id="KW-1003">Cell membrane</keyword>
<dbReference type="EMBL" id="JAPOHA010000002">
    <property type="protein sequence ID" value="MCY1713038.1"/>
    <property type="molecule type" value="Genomic_DNA"/>
</dbReference>
<dbReference type="InterPro" id="IPR001543">
    <property type="entry name" value="FliN-like_C"/>
</dbReference>
<organism evidence="10 11">
    <name type="scientific">Caproiciproducens galactitolivorans</name>
    <dbReference type="NCBI Taxonomy" id="642589"/>
    <lineage>
        <taxon>Bacteria</taxon>
        <taxon>Bacillati</taxon>
        <taxon>Bacillota</taxon>
        <taxon>Clostridia</taxon>
        <taxon>Eubacteriales</taxon>
        <taxon>Acutalibacteraceae</taxon>
        <taxon>Caproiciproducens</taxon>
    </lineage>
</organism>
<evidence type="ECO:0000256" key="6">
    <source>
        <dbReference type="ARBA" id="ARBA00023136"/>
    </source>
</evidence>
<dbReference type="NCBIfam" id="TIGR02480">
    <property type="entry name" value="fliN"/>
    <property type="match status" value="1"/>
</dbReference>
<comment type="similarity">
    <text evidence="2">Belongs to the FliN/MopA/SpaO family.</text>
</comment>
<evidence type="ECO:0000259" key="8">
    <source>
        <dbReference type="Pfam" id="PF01052"/>
    </source>
</evidence>
<evidence type="ECO:0000256" key="5">
    <source>
        <dbReference type="ARBA" id="ARBA00022779"/>
    </source>
</evidence>
<keyword evidence="4" id="KW-0145">Chemotaxis</keyword>
<evidence type="ECO:0000256" key="4">
    <source>
        <dbReference type="ARBA" id="ARBA00022500"/>
    </source>
</evidence>
<accession>A0ABT4BSY0</accession>
<feature type="domain" description="CheC-like protein" evidence="9">
    <location>
        <begin position="113"/>
        <end position="143"/>
    </location>
</feature>
<evidence type="ECO:0000256" key="2">
    <source>
        <dbReference type="ARBA" id="ARBA00009226"/>
    </source>
</evidence>
<feature type="compositionally biased region" description="Pro residues" evidence="7">
    <location>
        <begin position="210"/>
        <end position="242"/>
    </location>
</feature>
<feature type="domain" description="CheC-like protein" evidence="9">
    <location>
        <begin position="13"/>
        <end position="48"/>
    </location>
</feature>
<dbReference type="SUPFAM" id="SSF101801">
    <property type="entry name" value="Surface presentation of antigens (SPOA)"/>
    <property type="match status" value="1"/>
</dbReference>
<comment type="subcellular location">
    <subcellularLocation>
        <location evidence="1">Cell membrane</location>
        <topology evidence="1">Peripheral membrane protein</topology>
        <orientation evidence="1">Cytoplasmic side</orientation>
    </subcellularLocation>
</comment>
<keyword evidence="10" id="KW-0282">Flagellum</keyword>
<dbReference type="Proteomes" id="UP001082703">
    <property type="component" value="Unassembled WGS sequence"/>
</dbReference>
<dbReference type="CDD" id="cd17907">
    <property type="entry name" value="FliY_FliN-Y"/>
    <property type="match status" value="1"/>
</dbReference>
<dbReference type="PRINTS" id="PR00956">
    <property type="entry name" value="FLGMOTORFLIN"/>
</dbReference>
<evidence type="ECO:0000256" key="3">
    <source>
        <dbReference type="ARBA" id="ARBA00022475"/>
    </source>
</evidence>